<dbReference type="Pfam" id="PF02127">
    <property type="entry name" value="Peptidase_M18"/>
    <property type="match status" value="1"/>
</dbReference>
<reference evidence="1" key="1">
    <citation type="journal article" date="2020" name="Phytopathology">
        <title>Genome Sequence Resources of Colletotrichum truncatum, C. plurivorum, C. musicola, and C. sojae: Four Species Pathogenic to Soybean (Glycine max).</title>
        <authorList>
            <person name="Rogerio F."/>
            <person name="Boufleur T.R."/>
            <person name="Ciampi-Guillardi M."/>
            <person name="Sukno S.A."/>
            <person name="Thon M.R."/>
            <person name="Massola Junior N.S."/>
            <person name="Baroncelli R."/>
        </authorList>
    </citation>
    <scope>NUCLEOTIDE SEQUENCE</scope>
    <source>
        <strain evidence="1">LFN0074</strain>
    </source>
</reference>
<sequence length="156" mass="17050">MDTSSCTHRRRCRYQSQVLVTPAWGRRSRTGAGSTHPKGSFVNTQPSKLVKLISRELGLASCSQIFNWELELQDSQPVQTGGLDREFIFGGRIDDKLRSWAAFAALLAATPKGPTLASSRSKKPEPVATLLGYGNSALLSRPIPTLRTRPTSSLHS</sequence>
<keyword evidence="1" id="KW-0031">Aminopeptidase</keyword>
<keyword evidence="1" id="KW-0378">Hydrolase</keyword>
<dbReference type="GO" id="GO:0000324">
    <property type="term" value="C:fungal-type vacuole"/>
    <property type="evidence" value="ECO:0007669"/>
    <property type="project" value="TreeGrafter"/>
</dbReference>
<dbReference type="PANTHER" id="PTHR28570">
    <property type="entry name" value="ASPARTYL AMINOPEPTIDASE"/>
    <property type="match status" value="1"/>
</dbReference>
<evidence type="ECO:0000313" key="1">
    <source>
        <dbReference type="EMBL" id="KAF6792077.1"/>
    </source>
</evidence>
<dbReference type="SUPFAM" id="SSF53187">
    <property type="entry name" value="Zn-dependent exopeptidases"/>
    <property type="match status" value="1"/>
</dbReference>
<dbReference type="Proteomes" id="UP000639643">
    <property type="component" value="Unassembled WGS sequence"/>
</dbReference>
<dbReference type="PANTHER" id="PTHR28570:SF4">
    <property type="entry name" value="VACUOLAR AMINOPEPTIDASE 1"/>
    <property type="match status" value="1"/>
</dbReference>
<dbReference type="InterPro" id="IPR001948">
    <property type="entry name" value="Peptidase_M18"/>
</dbReference>
<comment type="caution">
    <text evidence="1">The sequence shown here is derived from an EMBL/GenBank/DDBJ whole genome shotgun (WGS) entry which is preliminary data.</text>
</comment>
<dbReference type="Gene3D" id="3.40.630.10">
    <property type="entry name" value="Zn peptidases"/>
    <property type="match status" value="1"/>
</dbReference>
<proteinExistence type="predicted"/>
<protein>
    <submittedName>
        <fullName evidence="1">Vacuolar aminopeptidase 1</fullName>
    </submittedName>
</protein>
<gene>
    <name evidence="1" type="ORF">CMUS01_16186</name>
</gene>
<evidence type="ECO:0000313" key="2">
    <source>
        <dbReference type="Proteomes" id="UP000639643"/>
    </source>
</evidence>
<dbReference type="GO" id="GO:0070006">
    <property type="term" value="F:metalloaminopeptidase activity"/>
    <property type="evidence" value="ECO:0007669"/>
    <property type="project" value="TreeGrafter"/>
</dbReference>
<organism evidence="1 2">
    <name type="scientific">Colletotrichum musicola</name>
    <dbReference type="NCBI Taxonomy" id="2175873"/>
    <lineage>
        <taxon>Eukaryota</taxon>
        <taxon>Fungi</taxon>
        <taxon>Dikarya</taxon>
        <taxon>Ascomycota</taxon>
        <taxon>Pezizomycotina</taxon>
        <taxon>Sordariomycetes</taxon>
        <taxon>Hypocreomycetidae</taxon>
        <taxon>Glomerellales</taxon>
        <taxon>Glomerellaceae</taxon>
        <taxon>Colletotrichum</taxon>
        <taxon>Colletotrichum orchidearum species complex</taxon>
    </lineage>
</organism>
<dbReference type="AlphaFoldDB" id="A0A8H6MJC3"/>
<accession>A0A8H6MJC3</accession>
<keyword evidence="1" id="KW-0645">Protease</keyword>
<keyword evidence="2" id="KW-1185">Reference proteome</keyword>
<dbReference type="EMBL" id="WIGM01001654">
    <property type="protein sequence ID" value="KAF6792077.1"/>
    <property type="molecule type" value="Genomic_DNA"/>
</dbReference>
<dbReference type="GO" id="GO:0006508">
    <property type="term" value="P:proteolysis"/>
    <property type="evidence" value="ECO:0007669"/>
    <property type="project" value="InterPro"/>
</dbReference>
<name>A0A8H6MJC3_9PEZI</name>
<dbReference type="GO" id="GO:0008270">
    <property type="term" value="F:zinc ion binding"/>
    <property type="evidence" value="ECO:0007669"/>
    <property type="project" value="InterPro"/>
</dbReference>